<gene>
    <name evidence="2" type="ORF">CA264_15150</name>
</gene>
<evidence type="ECO:0000313" key="3">
    <source>
        <dbReference type="Proteomes" id="UP000266292"/>
    </source>
</evidence>
<dbReference type="EMBL" id="CP021235">
    <property type="protein sequence ID" value="ARS36647.1"/>
    <property type="molecule type" value="Genomic_DNA"/>
</dbReference>
<dbReference type="AlphaFoldDB" id="A0A1X9YUR5"/>
<feature type="region of interest" description="Disordered" evidence="1">
    <location>
        <begin position="14"/>
        <end position="47"/>
    </location>
</feature>
<reference evidence="3" key="1">
    <citation type="submission" date="2017-05" db="EMBL/GenBank/DDBJ databases">
        <authorList>
            <person name="Ray J."/>
            <person name="Price M."/>
            <person name="Deutschbauer A."/>
        </authorList>
    </citation>
    <scope>NUCLEOTIDE SEQUENCE [LARGE SCALE GENOMIC DNA]</scope>
    <source>
        <strain evidence="3">DSM 19842</strain>
    </source>
</reference>
<evidence type="ECO:0000256" key="1">
    <source>
        <dbReference type="SAM" id="MobiDB-lite"/>
    </source>
</evidence>
<keyword evidence="3" id="KW-1185">Reference proteome</keyword>
<protein>
    <submittedName>
        <fullName evidence="2">Uncharacterized protein</fullName>
    </submittedName>
</protein>
<sequence>MFFLDKSSNFSYTSRGLLRPRRSSQPRQHAGLPAPAAQRPPWPLRPAGFMRPEAATPCFPPPTPSPLACPPPARLSAACLSAPF</sequence>
<accession>A0A1X9YUR5</accession>
<dbReference type="KEGG" id="pact:CA264_15150"/>
<evidence type="ECO:0000313" key="2">
    <source>
        <dbReference type="EMBL" id="ARS36647.1"/>
    </source>
</evidence>
<proteinExistence type="predicted"/>
<dbReference type="Proteomes" id="UP000266292">
    <property type="component" value="Chromosome"/>
</dbReference>
<organism evidence="2 3">
    <name type="scientific">Pontibacter actiniarum</name>
    <dbReference type="NCBI Taxonomy" id="323450"/>
    <lineage>
        <taxon>Bacteria</taxon>
        <taxon>Pseudomonadati</taxon>
        <taxon>Bacteroidota</taxon>
        <taxon>Cytophagia</taxon>
        <taxon>Cytophagales</taxon>
        <taxon>Hymenobacteraceae</taxon>
        <taxon>Pontibacter</taxon>
    </lineage>
</organism>
<name>A0A1X9YUR5_9BACT</name>